<proteinExistence type="predicted"/>
<evidence type="ECO:0000313" key="3">
    <source>
        <dbReference type="Proteomes" id="UP001152622"/>
    </source>
</evidence>
<evidence type="ECO:0000313" key="2">
    <source>
        <dbReference type="EMBL" id="KAJ8355996.1"/>
    </source>
</evidence>
<reference evidence="2" key="1">
    <citation type="journal article" date="2023" name="Science">
        <title>Genome structures resolve the early diversification of teleost fishes.</title>
        <authorList>
            <person name="Parey E."/>
            <person name="Louis A."/>
            <person name="Montfort J."/>
            <person name="Bouchez O."/>
            <person name="Roques C."/>
            <person name="Iampietro C."/>
            <person name="Lluch J."/>
            <person name="Castinel A."/>
            <person name="Donnadieu C."/>
            <person name="Desvignes T."/>
            <person name="Floi Bucao C."/>
            <person name="Jouanno E."/>
            <person name="Wen M."/>
            <person name="Mejri S."/>
            <person name="Dirks R."/>
            <person name="Jansen H."/>
            <person name="Henkel C."/>
            <person name="Chen W.J."/>
            <person name="Zahm M."/>
            <person name="Cabau C."/>
            <person name="Klopp C."/>
            <person name="Thompson A.W."/>
            <person name="Robinson-Rechavi M."/>
            <person name="Braasch I."/>
            <person name="Lecointre G."/>
            <person name="Bobe J."/>
            <person name="Postlethwait J.H."/>
            <person name="Berthelot C."/>
            <person name="Roest Crollius H."/>
            <person name="Guiguen Y."/>
        </authorList>
    </citation>
    <scope>NUCLEOTIDE SEQUENCE</scope>
    <source>
        <strain evidence="2">WJC10195</strain>
    </source>
</reference>
<feature type="region of interest" description="Disordered" evidence="1">
    <location>
        <begin position="290"/>
        <end position="309"/>
    </location>
</feature>
<dbReference type="AlphaFoldDB" id="A0A9Q1FCZ5"/>
<organism evidence="2 3">
    <name type="scientific">Synaphobranchus kaupii</name>
    <name type="common">Kaup's arrowtooth eel</name>
    <dbReference type="NCBI Taxonomy" id="118154"/>
    <lineage>
        <taxon>Eukaryota</taxon>
        <taxon>Metazoa</taxon>
        <taxon>Chordata</taxon>
        <taxon>Craniata</taxon>
        <taxon>Vertebrata</taxon>
        <taxon>Euteleostomi</taxon>
        <taxon>Actinopterygii</taxon>
        <taxon>Neopterygii</taxon>
        <taxon>Teleostei</taxon>
        <taxon>Anguilliformes</taxon>
        <taxon>Synaphobranchidae</taxon>
        <taxon>Synaphobranchus</taxon>
    </lineage>
</organism>
<dbReference type="Proteomes" id="UP001152622">
    <property type="component" value="Chromosome 6"/>
</dbReference>
<protein>
    <submittedName>
        <fullName evidence="2">Uncharacterized protein</fullName>
    </submittedName>
</protein>
<evidence type="ECO:0000256" key="1">
    <source>
        <dbReference type="SAM" id="MobiDB-lite"/>
    </source>
</evidence>
<name>A0A9Q1FCZ5_SYNKA</name>
<sequence>MNGSPEVRLLQRPVWGERRRRWRTCRSVPTALPTPTHPPSLPPWLFAEHPNDSAFQRPSVLYPLFYYCTLVGRRPKRCILTNRKMEGLKDFPSPLSTSQSTILCAVPPAQRAHCRGQCEGLIPEPRITTLQCVPSHSPSVSLLLPQATELWGFQSEHGISNCSNAGPTSSAEAMKRHLLLFNEKTKSHGKQLDGRISGVYKSFPERPSMFIGGNAALAGSRRPDHPERNRDRPHVILITHWHGSPERSPAVQLHREALREPESQVSRAPPLSQVPFARLGLGQNIRRSPCSATVRPERHTAPRGSGRHMEGIRHRVPTALPSQGKAALRWECLPL</sequence>
<gene>
    <name evidence="2" type="ORF">SKAU_G00187900</name>
</gene>
<comment type="caution">
    <text evidence="2">The sequence shown here is derived from an EMBL/GenBank/DDBJ whole genome shotgun (WGS) entry which is preliminary data.</text>
</comment>
<dbReference type="EMBL" id="JAINUF010000006">
    <property type="protein sequence ID" value="KAJ8355996.1"/>
    <property type="molecule type" value="Genomic_DNA"/>
</dbReference>
<accession>A0A9Q1FCZ5</accession>
<keyword evidence="3" id="KW-1185">Reference proteome</keyword>